<evidence type="ECO:0000313" key="5">
    <source>
        <dbReference type="Proteomes" id="UP000245992"/>
    </source>
</evidence>
<dbReference type="GO" id="GO:0003677">
    <property type="term" value="F:DNA binding"/>
    <property type="evidence" value="ECO:0007669"/>
    <property type="project" value="UniProtKB-UniRule"/>
</dbReference>
<dbReference type="RefSeq" id="WP_030351146.1">
    <property type="nucleotide sequence ID" value="NZ_AZSP01000178.1"/>
</dbReference>
<dbReference type="Pfam" id="PF17926">
    <property type="entry name" value="TetR_C_21"/>
    <property type="match status" value="1"/>
</dbReference>
<feature type="domain" description="HTH tetR-type" evidence="3">
    <location>
        <begin position="6"/>
        <end position="66"/>
    </location>
</feature>
<gene>
    <name evidence="4" type="ORF">Y717_26285</name>
</gene>
<accession>A0A2T7T6A8</accession>
<keyword evidence="1 2" id="KW-0238">DNA-binding</keyword>
<dbReference type="GO" id="GO:0006355">
    <property type="term" value="P:regulation of DNA-templated transcription"/>
    <property type="evidence" value="ECO:0007669"/>
    <property type="project" value="UniProtKB-ARBA"/>
</dbReference>
<dbReference type="InterPro" id="IPR001647">
    <property type="entry name" value="HTH_TetR"/>
</dbReference>
<sequence>MPPDATATRSRLLEAATAEFARYGPAGARVDRIAEQAKANKRLIYVHFGTKEELFDLVVGRATVSLADTVPFTADALPEYTGALFDLLQRRPGILRLTTWALLERPEPIPVQVEAYRAKPAAIADAQARGVVNGGIEPVDLMATLLGLVTAWSGASPALRSLAPEPASPGRLAAIRTVIVTAARALTTP</sequence>
<dbReference type="InterPro" id="IPR036271">
    <property type="entry name" value="Tet_transcr_reg_TetR-rel_C_sf"/>
</dbReference>
<dbReference type="InterPro" id="IPR009057">
    <property type="entry name" value="Homeodomain-like_sf"/>
</dbReference>
<dbReference type="InterPro" id="IPR050109">
    <property type="entry name" value="HTH-type_TetR-like_transc_reg"/>
</dbReference>
<proteinExistence type="predicted"/>
<dbReference type="SUPFAM" id="SSF46689">
    <property type="entry name" value="Homeodomain-like"/>
    <property type="match status" value="1"/>
</dbReference>
<name>A0A2T7T6A8_9ACTN</name>
<evidence type="ECO:0000313" key="4">
    <source>
        <dbReference type="EMBL" id="PVE10700.1"/>
    </source>
</evidence>
<dbReference type="PROSITE" id="PS50977">
    <property type="entry name" value="HTH_TETR_2"/>
    <property type="match status" value="1"/>
</dbReference>
<dbReference type="PANTHER" id="PTHR30328:SF54">
    <property type="entry name" value="HTH-TYPE TRANSCRIPTIONAL REPRESSOR SCO4008"/>
    <property type="match status" value="1"/>
</dbReference>
<dbReference type="PANTHER" id="PTHR30328">
    <property type="entry name" value="TRANSCRIPTIONAL REPRESSOR"/>
    <property type="match status" value="1"/>
</dbReference>
<keyword evidence="5" id="KW-1185">Reference proteome</keyword>
<organism evidence="4 5">
    <name type="scientific">Streptomyces scopuliridis RB72</name>
    <dbReference type="NCBI Taxonomy" id="1440053"/>
    <lineage>
        <taxon>Bacteria</taxon>
        <taxon>Bacillati</taxon>
        <taxon>Actinomycetota</taxon>
        <taxon>Actinomycetes</taxon>
        <taxon>Kitasatosporales</taxon>
        <taxon>Streptomycetaceae</taxon>
        <taxon>Streptomyces</taxon>
    </lineage>
</organism>
<evidence type="ECO:0000256" key="2">
    <source>
        <dbReference type="PROSITE-ProRule" id="PRU00335"/>
    </source>
</evidence>
<dbReference type="Pfam" id="PF00440">
    <property type="entry name" value="TetR_N"/>
    <property type="match status" value="1"/>
</dbReference>
<dbReference type="SUPFAM" id="SSF48498">
    <property type="entry name" value="Tetracyclin repressor-like, C-terminal domain"/>
    <property type="match status" value="1"/>
</dbReference>
<dbReference type="EMBL" id="AZSP01000178">
    <property type="protein sequence ID" value="PVE10700.1"/>
    <property type="molecule type" value="Genomic_DNA"/>
</dbReference>
<dbReference type="Gene3D" id="1.10.357.10">
    <property type="entry name" value="Tetracycline Repressor, domain 2"/>
    <property type="match status" value="1"/>
</dbReference>
<reference evidence="4 5" key="1">
    <citation type="submission" date="2013-12" db="EMBL/GenBank/DDBJ databases">
        <title>Annotated genome of Streptomyces scopuliridis.</title>
        <authorList>
            <person name="Olson J.B."/>
        </authorList>
    </citation>
    <scope>NUCLEOTIDE SEQUENCE [LARGE SCALE GENOMIC DNA]</scope>
    <source>
        <strain evidence="4 5">RB72</strain>
    </source>
</reference>
<dbReference type="Proteomes" id="UP000245992">
    <property type="component" value="Unassembled WGS sequence"/>
</dbReference>
<dbReference type="STRING" id="1440053.GCA_000718095_02005"/>
<dbReference type="InterPro" id="IPR041467">
    <property type="entry name" value="Sco4008_C"/>
</dbReference>
<dbReference type="AlphaFoldDB" id="A0A2T7T6A8"/>
<feature type="DNA-binding region" description="H-T-H motif" evidence="2">
    <location>
        <begin position="29"/>
        <end position="48"/>
    </location>
</feature>
<dbReference type="PRINTS" id="PR00455">
    <property type="entry name" value="HTHTETR"/>
</dbReference>
<dbReference type="OrthoDB" id="4726108at2"/>
<evidence type="ECO:0000256" key="1">
    <source>
        <dbReference type="ARBA" id="ARBA00023125"/>
    </source>
</evidence>
<comment type="caution">
    <text evidence="4">The sequence shown here is derived from an EMBL/GenBank/DDBJ whole genome shotgun (WGS) entry which is preliminary data.</text>
</comment>
<evidence type="ECO:0000259" key="3">
    <source>
        <dbReference type="PROSITE" id="PS50977"/>
    </source>
</evidence>
<protein>
    <submittedName>
        <fullName evidence="4">TetR family transcriptional regulator</fullName>
    </submittedName>
</protein>